<gene>
    <name evidence="2" type="ORF">C5L39_00745</name>
</gene>
<sequence length="572" mass="62614">MNDSPAGADNDSQQESQEVERSVAQEDAELEVSAATTLVEFSRDIAVVFGEVPEKMELLKLDSLPGFDRQQLSTLLGSISNISAAAGSVAEGVSGVQGFYRISDASLSLLNSGGALAVKDGANLGAILNNGKIVGQARFIPVAMSAKDAVASVAPTIAMIGLQLQISELASLTRTNIALTTQTLKIIRNEQWSELEALVESVSEAVDHTRGLESIPESSWDSIAASGPSLRKQLKLYRKNVADYSQELGKLDGRPLRQYLESNAEAMSFDVYALLHSLKAYAEYQMLKSLRARSLSAEDEKEAQLFERIGLTMPDEIQSDLEKIKRITKDLVRELRIIAELPGRATLSLTNNRRGNKAVKLTCQQLLDAIEPVANSFHYPVPMSGVSDGACVPEGLGLDPYLNILRWFMEDEEVLRTVAFPYSKRSSAFLPMLNKRVDGSWKALSPGIMGTASEKLAAGKFVAVTNQRIITADPREFLREGLYQSELLLDDIKFVRPPSDQEKNARPTITITTERRDINWMFPEVADEAQVDRLAELICSGESSIEEKQREIEGIDTQEAGETDSAEEPASV</sequence>
<accession>A0A3M8K9W5</accession>
<organism evidence="2 3">
    <name type="scientific">Corynebacterium alimapuense</name>
    <dbReference type="NCBI Taxonomy" id="1576874"/>
    <lineage>
        <taxon>Bacteria</taxon>
        <taxon>Bacillati</taxon>
        <taxon>Actinomycetota</taxon>
        <taxon>Actinomycetes</taxon>
        <taxon>Mycobacteriales</taxon>
        <taxon>Corynebacteriaceae</taxon>
        <taxon>Corynebacterium</taxon>
    </lineage>
</organism>
<dbReference type="EMBL" id="PTJO01000001">
    <property type="protein sequence ID" value="RNE49936.1"/>
    <property type="molecule type" value="Genomic_DNA"/>
</dbReference>
<evidence type="ECO:0000313" key="2">
    <source>
        <dbReference type="EMBL" id="RNE49936.1"/>
    </source>
</evidence>
<feature type="region of interest" description="Disordered" evidence="1">
    <location>
        <begin position="545"/>
        <end position="572"/>
    </location>
</feature>
<reference evidence="2 3" key="1">
    <citation type="submission" date="2018-02" db="EMBL/GenBank/DDBJ databases">
        <title>Corynebacterium alimpuense sp. nov., a marine obligate actinomycete isolated from sediments of Valparaiso bay, Chile.</title>
        <authorList>
            <person name="Claverias F."/>
            <person name="Gonzales-Siles L."/>
            <person name="Salva-Serra F."/>
            <person name="Inganaes E."/>
            <person name="Molin K."/>
            <person name="Cumsille A."/>
            <person name="Undabarrena A."/>
            <person name="Couve E."/>
            <person name="Moore E.R.B."/>
            <person name="Gomila M."/>
            <person name="Camara B."/>
        </authorList>
    </citation>
    <scope>NUCLEOTIDE SEQUENCE [LARGE SCALE GENOMIC DNA]</scope>
    <source>
        <strain evidence="2 3">CCUG 69366</strain>
    </source>
</reference>
<feature type="compositionally biased region" description="Acidic residues" evidence="1">
    <location>
        <begin position="554"/>
        <end position="572"/>
    </location>
</feature>
<protein>
    <submittedName>
        <fullName evidence="2">Uncharacterized protein</fullName>
    </submittedName>
</protein>
<dbReference type="Proteomes" id="UP000266975">
    <property type="component" value="Unassembled WGS sequence"/>
</dbReference>
<dbReference type="OrthoDB" id="3257812at2"/>
<feature type="region of interest" description="Disordered" evidence="1">
    <location>
        <begin position="1"/>
        <end position="26"/>
    </location>
</feature>
<proteinExistence type="predicted"/>
<dbReference type="RefSeq" id="WP_123046981.1">
    <property type="nucleotide sequence ID" value="NZ_PTJO01000001.1"/>
</dbReference>
<evidence type="ECO:0000313" key="3">
    <source>
        <dbReference type="Proteomes" id="UP000266975"/>
    </source>
</evidence>
<keyword evidence="3" id="KW-1185">Reference proteome</keyword>
<comment type="caution">
    <text evidence="2">The sequence shown here is derived from an EMBL/GenBank/DDBJ whole genome shotgun (WGS) entry which is preliminary data.</text>
</comment>
<name>A0A3M8K9W5_9CORY</name>
<evidence type="ECO:0000256" key="1">
    <source>
        <dbReference type="SAM" id="MobiDB-lite"/>
    </source>
</evidence>
<dbReference type="AlphaFoldDB" id="A0A3M8K9W5"/>